<feature type="region of interest" description="Disordered" evidence="1">
    <location>
        <begin position="291"/>
        <end position="328"/>
    </location>
</feature>
<feature type="transmembrane region" description="Helical" evidence="2">
    <location>
        <begin position="211"/>
        <end position="235"/>
    </location>
</feature>
<dbReference type="AlphaFoldDB" id="A0AAD4GID8"/>
<keyword evidence="2" id="KW-1133">Transmembrane helix</keyword>
<sequence>MIPFRRSGQVGVYFVLFAGFALATLQNVTVDDAVLTGAVVPRYLPTDSVWNIGNGCTTCVSPDPMEAYNNTWHDSTFNPSNGYTQAIEFTFTGNALYIFFITANNVAHATTFTDLDFVLDEVIVGRYTHTPSSFNDYQYNVPVYVNESMDLGEHNMMIQPVNSGNQVLMLFDYFIYTMDPSVSVSSSASPSSTSLPSPTTSGTATSSRPNIGAIFGGIVGGVAVVVLVATSLLCYRRHKKRNGGQPPNSPMEEWAPPVVEPFVLSHEVAQAPLAGTTSSTYPDTLMGYLATEPTSRSKTDVSSTTPRPSIPHTSTTASSSPVPPSSGVNNALLERVELLRDEVARLCDLRDIDRNSLAFQSKAPPGYSQG</sequence>
<protein>
    <submittedName>
        <fullName evidence="4">Uncharacterized protein</fullName>
    </submittedName>
</protein>
<feature type="compositionally biased region" description="Polar residues" evidence="1">
    <location>
        <begin position="292"/>
        <end position="307"/>
    </location>
</feature>
<evidence type="ECO:0000313" key="4">
    <source>
        <dbReference type="EMBL" id="KAF8447194.1"/>
    </source>
</evidence>
<keyword evidence="2" id="KW-0472">Membrane</keyword>
<dbReference type="EMBL" id="WHUW01000004">
    <property type="protein sequence ID" value="KAF8447194.1"/>
    <property type="molecule type" value="Genomic_DNA"/>
</dbReference>
<evidence type="ECO:0000256" key="2">
    <source>
        <dbReference type="SAM" id="Phobius"/>
    </source>
</evidence>
<evidence type="ECO:0000313" key="5">
    <source>
        <dbReference type="Proteomes" id="UP001194468"/>
    </source>
</evidence>
<name>A0AAD4GID8_BOLED</name>
<feature type="signal peptide" evidence="3">
    <location>
        <begin position="1"/>
        <end position="23"/>
    </location>
</feature>
<keyword evidence="5" id="KW-1185">Reference proteome</keyword>
<gene>
    <name evidence="4" type="ORF">L210DRAFT_355470</name>
</gene>
<dbReference type="Gene3D" id="2.60.120.260">
    <property type="entry name" value="Galactose-binding domain-like"/>
    <property type="match status" value="1"/>
</dbReference>
<feature type="chain" id="PRO_5042196425" evidence="3">
    <location>
        <begin position="24"/>
        <end position="370"/>
    </location>
</feature>
<dbReference type="Proteomes" id="UP001194468">
    <property type="component" value="Unassembled WGS sequence"/>
</dbReference>
<feature type="region of interest" description="Disordered" evidence="1">
    <location>
        <begin position="187"/>
        <end position="206"/>
    </location>
</feature>
<comment type="caution">
    <text evidence="4">The sequence shown here is derived from an EMBL/GenBank/DDBJ whole genome shotgun (WGS) entry which is preliminary data.</text>
</comment>
<keyword evidence="2" id="KW-0812">Transmembrane</keyword>
<evidence type="ECO:0000256" key="3">
    <source>
        <dbReference type="SAM" id="SignalP"/>
    </source>
</evidence>
<reference evidence="4" key="2">
    <citation type="journal article" date="2020" name="Nat. Commun.">
        <title>Large-scale genome sequencing of mycorrhizal fungi provides insights into the early evolution of symbiotic traits.</title>
        <authorList>
            <person name="Miyauchi S."/>
            <person name="Kiss E."/>
            <person name="Kuo A."/>
            <person name="Drula E."/>
            <person name="Kohler A."/>
            <person name="Sanchez-Garcia M."/>
            <person name="Morin E."/>
            <person name="Andreopoulos B."/>
            <person name="Barry K.W."/>
            <person name="Bonito G."/>
            <person name="Buee M."/>
            <person name="Carver A."/>
            <person name="Chen C."/>
            <person name="Cichocki N."/>
            <person name="Clum A."/>
            <person name="Culley D."/>
            <person name="Crous P.W."/>
            <person name="Fauchery L."/>
            <person name="Girlanda M."/>
            <person name="Hayes R.D."/>
            <person name="Keri Z."/>
            <person name="LaButti K."/>
            <person name="Lipzen A."/>
            <person name="Lombard V."/>
            <person name="Magnuson J."/>
            <person name="Maillard F."/>
            <person name="Murat C."/>
            <person name="Nolan M."/>
            <person name="Ohm R.A."/>
            <person name="Pangilinan J."/>
            <person name="Pereira M.F."/>
            <person name="Perotto S."/>
            <person name="Peter M."/>
            <person name="Pfister S."/>
            <person name="Riley R."/>
            <person name="Sitrit Y."/>
            <person name="Stielow J.B."/>
            <person name="Szollosi G."/>
            <person name="Zifcakova L."/>
            <person name="Stursova M."/>
            <person name="Spatafora J.W."/>
            <person name="Tedersoo L."/>
            <person name="Vaario L.M."/>
            <person name="Yamada A."/>
            <person name="Yan M."/>
            <person name="Wang P."/>
            <person name="Xu J."/>
            <person name="Bruns T."/>
            <person name="Baldrian P."/>
            <person name="Vilgalys R."/>
            <person name="Dunand C."/>
            <person name="Henrissat B."/>
            <person name="Grigoriev I.V."/>
            <person name="Hibbett D."/>
            <person name="Nagy L.G."/>
            <person name="Martin F.M."/>
        </authorList>
    </citation>
    <scope>NUCLEOTIDE SEQUENCE</scope>
    <source>
        <strain evidence="4">BED1</strain>
    </source>
</reference>
<evidence type="ECO:0000256" key="1">
    <source>
        <dbReference type="SAM" id="MobiDB-lite"/>
    </source>
</evidence>
<accession>A0AAD4GID8</accession>
<proteinExistence type="predicted"/>
<keyword evidence="3" id="KW-0732">Signal</keyword>
<organism evidence="4 5">
    <name type="scientific">Boletus edulis BED1</name>
    <dbReference type="NCBI Taxonomy" id="1328754"/>
    <lineage>
        <taxon>Eukaryota</taxon>
        <taxon>Fungi</taxon>
        <taxon>Dikarya</taxon>
        <taxon>Basidiomycota</taxon>
        <taxon>Agaricomycotina</taxon>
        <taxon>Agaricomycetes</taxon>
        <taxon>Agaricomycetidae</taxon>
        <taxon>Boletales</taxon>
        <taxon>Boletineae</taxon>
        <taxon>Boletaceae</taxon>
        <taxon>Boletoideae</taxon>
        <taxon>Boletus</taxon>
    </lineage>
</organism>
<reference evidence="4" key="1">
    <citation type="submission" date="2019-10" db="EMBL/GenBank/DDBJ databases">
        <authorList>
            <consortium name="DOE Joint Genome Institute"/>
            <person name="Kuo A."/>
            <person name="Miyauchi S."/>
            <person name="Kiss E."/>
            <person name="Drula E."/>
            <person name="Kohler A."/>
            <person name="Sanchez-Garcia M."/>
            <person name="Andreopoulos B."/>
            <person name="Barry K.W."/>
            <person name="Bonito G."/>
            <person name="Buee M."/>
            <person name="Carver A."/>
            <person name="Chen C."/>
            <person name="Cichocki N."/>
            <person name="Clum A."/>
            <person name="Culley D."/>
            <person name="Crous P.W."/>
            <person name="Fauchery L."/>
            <person name="Girlanda M."/>
            <person name="Hayes R."/>
            <person name="Keri Z."/>
            <person name="LaButti K."/>
            <person name="Lipzen A."/>
            <person name="Lombard V."/>
            <person name="Magnuson J."/>
            <person name="Maillard F."/>
            <person name="Morin E."/>
            <person name="Murat C."/>
            <person name="Nolan M."/>
            <person name="Ohm R."/>
            <person name="Pangilinan J."/>
            <person name="Pereira M."/>
            <person name="Perotto S."/>
            <person name="Peter M."/>
            <person name="Riley R."/>
            <person name="Sitrit Y."/>
            <person name="Stielow B."/>
            <person name="Szollosi G."/>
            <person name="Zifcakova L."/>
            <person name="Stursova M."/>
            <person name="Spatafora J.W."/>
            <person name="Tedersoo L."/>
            <person name="Vaario L.-M."/>
            <person name="Yamada A."/>
            <person name="Yan M."/>
            <person name="Wang P."/>
            <person name="Xu J."/>
            <person name="Bruns T."/>
            <person name="Baldrian P."/>
            <person name="Vilgalys R."/>
            <person name="Henrissat B."/>
            <person name="Grigoriev I.V."/>
            <person name="Hibbett D."/>
            <person name="Nagy L.G."/>
            <person name="Martin F.M."/>
        </authorList>
    </citation>
    <scope>NUCLEOTIDE SEQUENCE</scope>
    <source>
        <strain evidence="4">BED1</strain>
    </source>
</reference>
<feature type="compositionally biased region" description="Low complexity" evidence="1">
    <location>
        <begin position="310"/>
        <end position="320"/>
    </location>
</feature>